<protein>
    <recommendedName>
        <fullName evidence="1">Helitron helicase-like domain-containing protein</fullName>
    </recommendedName>
</protein>
<name>A0A0C9VLS2_SPHS4</name>
<accession>A0A0C9VLS2</accession>
<evidence type="ECO:0000259" key="1">
    <source>
        <dbReference type="Pfam" id="PF14214"/>
    </source>
</evidence>
<evidence type="ECO:0000313" key="2">
    <source>
        <dbReference type="EMBL" id="KIJ42722.1"/>
    </source>
</evidence>
<gene>
    <name evidence="2" type="ORF">M422DRAFT_254176</name>
</gene>
<dbReference type="OrthoDB" id="3366231at2759"/>
<keyword evidence="3" id="KW-1185">Reference proteome</keyword>
<dbReference type="HOGENOM" id="CLU_001324_3_3_1"/>
<sequence>MDPWDGVWLFHEKEFQPKMDAKNSCNANASEYIVDMDSWIEEQELSYILHSQSSGQGKKNTELPASFLGSCCWSLENTADGLGIAHSAGRLTFFITMTCNLNWPEIKAQLAPGQSAADAPVIVAQFGKLIYMIKVIEFQFQGLLHAHLILWVEPELPVECIDQLIICQLPENDLDLRAKIIKWMTHDKNHL</sequence>
<dbReference type="EMBL" id="KN837128">
    <property type="protein sequence ID" value="KIJ42722.1"/>
    <property type="molecule type" value="Genomic_DNA"/>
</dbReference>
<dbReference type="Pfam" id="PF14214">
    <property type="entry name" value="Helitron_like_N"/>
    <property type="match status" value="1"/>
</dbReference>
<evidence type="ECO:0000313" key="3">
    <source>
        <dbReference type="Proteomes" id="UP000054279"/>
    </source>
</evidence>
<proteinExistence type="predicted"/>
<feature type="domain" description="Helitron helicase-like" evidence="1">
    <location>
        <begin position="49"/>
        <end position="126"/>
    </location>
</feature>
<reference evidence="2 3" key="1">
    <citation type="submission" date="2014-06" db="EMBL/GenBank/DDBJ databases">
        <title>Evolutionary Origins and Diversification of the Mycorrhizal Mutualists.</title>
        <authorList>
            <consortium name="DOE Joint Genome Institute"/>
            <consortium name="Mycorrhizal Genomics Consortium"/>
            <person name="Kohler A."/>
            <person name="Kuo A."/>
            <person name="Nagy L.G."/>
            <person name="Floudas D."/>
            <person name="Copeland A."/>
            <person name="Barry K.W."/>
            <person name="Cichocki N."/>
            <person name="Veneault-Fourrey C."/>
            <person name="LaButti K."/>
            <person name="Lindquist E.A."/>
            <person name="Lipzen A."/>
            <person name="Lundell T."/>
            <person name="Morin E."/>
            <person name="Murat C."/>
            <person name="Riley R."/>
            <person name="Ohm R."/>
            <person name="Sun H."/>
            <person name="Tunlid A."/>
            <person name="Henrissat B."/>
            <person name="Grigoriev I.V."/>
            <person name="Hibbett D.S."/>
            <person name="Martin F."/>
        </authorList>
    </citation>
    <scope>NUCLEOTIDE SEQUENCE [LARGE SCALE GENOMIC DNA]</scope>
    <source>
        <strain evidence="2 3">SS14</strain>
    </source>
</reference>
<dbReference type="AlphaFoldDB" id="A0A0C9VLS2"/>
<dbReference type="Proteomes" id="UP000054279">
    <property type="component" value="Unassembled WGS sequence"/>
</dbReference>
<organism evidence="2 3">
    <name type="scientific">Sphaerobolus stellatus (strain SS14)</name>
    <dbReference type="NCBI Taxonomy" id="990650"/>
    <lineage>
        <taxon>Eukaryota</taxon>
        <taxon>Fungi</taxon>
        <taxon>Dikarya</taxon>
        <taxon>Basidiomycota</taxon>
        <taxon>Agaricomycotina</taxon>
        <taxon>Agaricomycetes</taxon>
        <taxon>Phallomycetidae</taxon>
        <taxon>Geastrales</taxon>
        <taxon>Sphaerobolaceae</taxon>
        <taxon>Sphaerobolus</taxon>
    </lineage>
</organism>
<dbReference type="InterPro" id="IPR025476">
    <property type="entry name" value="Helitron_helicase-like"/>
</dbReference>